<dbReference type="AlphaFoldDB" id="A0A4D7BEI2"/>
<organism evidence="2 3">
    <name type="scientific">Phreatobacter stygius</name>
    <dbReference type="NCBI Taxonomy" id="1940610"/>
    <lineage>
        <taxon>Bacteria</taxon>
        <taxon>Pseudomonadati</taxon>
        <taxon>Pseudomonadota</taxon>
        <taxon>Alphaproteobacteria</taxon>
        <taxon>Hyphomicrobiales</taxon>
        <taxon>Phreatobacteraceae</taxon>
        <taxon>Phreatobacter</taxon>
    </lineage>
</organism>
<evidence type="ECO:0000313" key="2">
    <source>
        <dbReference type="EMBL" id="QCI67696.1"/>
    </source>
</evidence>
<sequence length="1155" mass="122328">MWVNRRVPPFLSGWLSRRWSTRRRVAVGLFAAVLLALATPCAFLAWQIHRGGGVALDMLTPWIAHSLSSQLGEGRTVTIGSAVAARDPSGRVEVEAQDVTILDADGRRIISMPRVALGLDGMPLFGRPSVRRIDLVGASVALKVGEDGQIAFAAGQFRAGPGAERPQPEAEAGRAPQAELTSNLPEPEMSPFRRLGIWLDLIEKSGLDGHRLVGIGLRNGTVIVDDVRSGKRFIFGGIDFDLAAPHDGGLTLGVGASGSGARWTSTALITARDGEGRRKIDLVMAGLSPRDLSLALQHPEVFHADTPISGSLSAMLDASGDPSGFFGRVVLGAGTVGDLNNPEMRIGIDHAAADVRWQAGTRGLSVERVQIAAGQNRGELNGTVWAPANPGEPLVVEIAKATTVAALLNPHEPPVPIGLTNSRFVYQPESRVLSIERMNIDQGAETVATVTGQAVLTNAAPAVSLRVSAGRMPLAQAVKLWPRITNPYVRDWVVDNMSGGTAEDTTIRLEIAEGQLATMPVLLEPDALLVQSKLRGTSLKLLPNLSPLKEADIDVLVDGQATRLSVLRGTVEPAPGRRLTLSQGTFAIAEHRVADPQSASRFRLEGSADAAFALLGQEAFKGAATGPTLPTGPVRGNVVANVTVNVPITDKLQQSQIDYRVEADFSAFSGDKVFGEMRVDNASFKVVTTPRDFLMRGEGRLGGAQANFEYRKPRPDAKPVIRLTATLDDAGRSRLGLNIGARVVGPTPLKVTTEGDDSGRYTVEADLTQAALAELLPGWNKPRGQAAKARFVAVETDDGWRLEDMVVEGRGVLVRGSAVLDNSGGLVSGLFPAYNLSDGDRINIRVERAGSGHKVTVRGEMMDARQLLRQMTEAPRPGGGTGPGQSGELEIDMKANAIAGGNGEVIRQFELRTVKRGSDIRVLAASGRVGRNAPFAVELRGQGAGQRLVVSSGDAGATLRFLDLWGTLQGGDLALVMTPAQADGSIREGNIEITNFAIRGDRAIAGMVAAAGEAPGAARAQQPNDAFAFSRLRAGFTRAQGKVTVSDGLLWGAAIGATVEGEFDTGRDRLRLRGTYVPAYALNNLFARIPVLGFFLGGAPDEGVIGITYEIAGQVSQPKLTVNPLSAVAPGFLRKMFEFRGRSVVRSDEQGGAIR</sequence>
<dbReference type="Proteomes" id="UP000298781">
    <property type="component" value="Chromosome"/>
</dbReference>
<dbReference type="RefSeq" id="WP_136963124.1">
    <property type="nucleotide sequence ID" value="NZ_CP039690.1"/>
</dbReference>
<keyword evidence="3" id="KW-1185">Reference proteome</keyword>
<evidence type="ECO:0000256" key="1">
    <source>
        <dbReference type="SAM" id="MobiDB-lite"/>
    </source>
</evidence>
<evidence type="ECO:0000313" key="3">
    <source>
        <dbReference type="Proteomes" id="UP000298781"/>
    </source>
</evidence>
<feature type="region of interest" description="Disordered" evidence="1">
    <location>
        <begin position="159"/>
        <end position="187"/>
    </location>
</feature>
<protein>
    <submittedName>
        <fullName evidence="2">Uncharacterized protein</fullName>
    </submittedName>
</protein>
<gene>
    <name evidence="2" type="ORF">E8M01_27830</name>
</gene>
<dbReference type="KEGG" id="pstg:E8M01_27830"/>
<dbReference type="EMBL" id="CP039690">
    <property type="protein sequence ID" value="QCI67696.1"/>
    <property type="molecule type" value="Genomic_DNA"/>
</dbReference>
<reference evidence="2 3" key="1">
    <citation type="submission" date="2019-04" db="EMBL/GenBank/DDBJ databases">
        <title>Phreatobacter aquaticus sp. nov.</title>
        <authorList>
            <person name="Choi A."/>
        </authorList>
    </citation>
    <scope>NUCLEOTIDE SEQUENCE [LARGE SCALE GENOMIC DNA]</scope>
    <source>
        <strain evidence="2 3">KCTC 52518</strain>
    </source>
</reference>
<accession>A0A4D7BEI2</accession>
<dbReference type="OrthoDB" id="7161641at2"/>
<name>A0A4D7BEI2_9HYPH</name>
<proteinExistence type="predicted"/>